<evidence type="ECO:0000256" key="4">
    <source>
        <dbReference type="ARBA" id="ARBA00023014"/>
    </source>
</evidence>
<dbReference type="EMBL" id="SNYA01000004">
    <property type="protein sequence ID" value="TDP92522.1"/>
    <property type="molecule type" value="Genomic_DNA"/>
</dbReference>
<dbReference type="InterPro" id="IPR015358">
    <property type="entry name" value="Tscrpt_reg_MerR_DNA-bd"/>
</dbReference>
<dbReference type="Proteomes" id="UP000295601">
    <property type="component" value="Unassembled WGS sequence"/>
</dbReference>
<protein>
    <submittedName>
        <fullName evidence="9">MerR family redox-sensitive transcriptional activator SoxR</fullName>
    </submittedName>
</protein>
<dbReference type="SMART" id="SM00422">
    <property type="entry name" value="HTH_MERR"/>
    <property type="match status" value="1"/>
</dbReference>
<keyword evidence="10" id="KW-1185">Reference proteome</keyword>
<keyword evidence="3" id="KW-0408">Iron</keyword>
<feature type="domain" description="HTH merR-type" evidence="8">
    <location>
        <begin position="56"/>
        <end position="124"/>
    </location>
</feature>
<dbReference type="NCBIfam" id="TIGR01950">
    <property type="entry name" value="SoxR"/>
    <property type="match status" value="1"/>
</dbReference>
<reference evidence="9 10" key="1">
    <citation type="submission" date="2019-03" db="EMBL/GenBank/DDBJ databases">
        <title>Genomic analyses of the natural microbiome of Caenorhabditis elegans.</title>
        <authorList>
            <person name="Samuel B."/>
        </authorList>
    </citation>
    <scope>NUCLEOTIDE SEQUENCE [LARGE SCALE GENOMIC DNA]</scope>
    <source>
        <strain evidence="9 10">JUb18</strain>
    </source>
</reference>
<dbReference type="InterPro" id="IPR047057">
    <property type="entry name" value="MerR_fam"/>
</dbReference>
<evidence type="ECO:0000313" key="10">
    <source>
        <dbReference type="Proteomes" id="UP000295601"/>
    </source>
</evidence>
<dbReference type="Pfam" id="PF00376">
    <property type="entry name" value="MerR"/>
    <property type="match status" value="1"/>
</dbReference>
<dbReference type="GO" id="GO:0003700">
    <property type="term" value="F:DNA-binding transcription factor activity"/>
    <property type="evidence" value="ECO:0007669"/>
    <property type="project" value="InterPro"/>
</dbReference>
<evidence type="ECO:0000256" key="6">
    <source>
        <dbReference type="ARBA" id="ARBA00023125"/>
    </source>
</evidence>
<dbReference type="PRINTS" id="PR00040">
    <property type="entry name" value="HTHMERR"/>
</dbReference>
<dbReference type="PANTHER" id="PTHR30204">
    <property type="entry name" value="REDOX-CYCLING DRUG-SENSING TRANSCRIPTIONAL ACTIVATOR SOXR"/>
    <property type="match status" value="1"/>
</dbReference>
<keyword evidence="4" id="KW-0411">Iron-sulfur</keyword>
<keyword evidence="1" id="KW-0001">2Fe-2S</keyword>
<accession>A0A4R6RZA9</accession>
<evidence type="ECO:0000256" key="3">
    <source>
        <dbReference type="ARBA" id="ARBA00023004"/>
    </source>
</evidence>
<evidence type="ECO:0000256" key="7">
    <source>
        <dbReference type="ARBA" id="ARBA00023163"/>
    </source>
</evidence>
<gene>
    <name evidence="9" type="ORF">EDF62_1736</name>
</gene>
<evidence type="ECO:0000256" key="5">
    <source>
        <dbReference type="ARBA" id="ARBA00023015"/>
    </source>
</evidence>
<evidence type="ECO:0000259" key="8">
    <source>
        <dbReference type="PROSITE" id="PS50937"/>
    </source>
</evidence>
<dbReference type="GO" id="GO:0046872">
    <property type="term" value="F:metal ion binding"/>
    <property type="evidence" value="ECO:0007669"/>
    <property type="project" value="UniProtKB-KW"/>
</dbReference>
<keyword evidence="2" id="KW-0479">Metal-binding</keyword>
<proteinExistence type="predicted"/>
<keyword evidence="7" id="KW-0804">Transcription</keyword>
<sequence length="196" mass="22157">MTYVTEHDQFGEPWLHHRTSSMLEVKLEEVLMSEGAGATQPQNEAQHHAQHLPDQLLTVGEMSRRTGVAVSALHYYEQLGLIASRRTPGNQRRYPRYMLRRVALIAVAKRLGIPLSDVQESFADVPLESTPSHEDWQRASRRWKKALEQRRQGIEQLERELTGCIGCGCLSMKACTLLNPDDELGDSGSGARRIRV</sequence>
<evidence type="ECO:0000256" key="1">
    <source>
        <dbReference type="ARBA" id="ARBA00022714"/>
    </source>
</evidence>
<dbReference type="GO" id="GO:0051537">
    <property type="term" value="F:2 iron, 2 sulfur cluster binding"/>
    <property type="evidence" value="ECO:0007669"/>
    <property type="project" value="UniProtKB-KW"/>
</dbReference>
<dbReference type="PROSITE" id="PS00552">
    <property type="entry name" value="HTH_MERR_1"/>
    <property type="match status" value="1"/>
</dbReference>
<dbReference type="PROSITE" id="PS50937">
    <property type="entry name" value="HTH_MERR_2"/>
    <property type="match status" value="1"/>
</dbReference>
<dbReference type="GO" id="GO:0003677">
    <property type="term" value="F:DNA binding"/>
    <property type="evidence" value="ECO:0007669"/>
    <property type="project" value="UniProtKB-KW"/>
</dbReference>
<keyword evidence="6" id="KW-0238">DNA-binding</keyword>
<dbReference type="InterPro" id="IPR009061">
    <property type="entry name" value="DNA-bd_dom_put_sf"/>
</dbReference>
<name>A0A4R6RZA9_9MICO</name>
<dbReference type="Gene3D" id="1.10.1660.10">
    <property type="match status" value="1"/>
</dbReference>
<keyword evidence="5" id="KW-0805">Transcription regulation</keyword>
<dbReference type="AlphaFoldDB" id="A0A4R6RZA9"/>
<organism evidence="9 10">
    <name type="scientific">Leucobacter luti</name>
    <dbReference type="NCBI Taxonomy" id="340320"/>
    <lineage>
        <taxon>Bacteria</taxon>
        <taxon>Bacillati</taxon>
        <taxon>Actinomycetota</taxon>
        <taxon>Actinomycetes</taxon>
        <taxon>Micrococcales</taxon>
        <taxon>Microbacteriaceae</taxon>
        <taxon>Leucobacter</taxon>
    </lineage>
</organism>
<dbReference type="CDD" id="cd01110">
    <property type="entry name" value="HTH_SoxR"/>
    <property type="match status" value="1"/>
</dbReference>
<dbReference type="SUPFAM" id="SSF46955">
    <property type="entry name" value="Putative DNA-binding domain"/>
    <property type="match status" value="1"/>
</dbReference>
<evidence type="ECO:0000313" key="9">
    <source>
        <dbReference type="EMBL" id="TDP92522.1"/>
    </source>
</evidence>
<dbReference type="InterPro" id="IPR010211">
    <property type="entry name" value="Redox-sen_tscrpt-act_SoxR"/>
</dbReference>
<comment type="caution">
    <text evidence="9">The sequence shown here is derived from an EMBL/GenBank/DDBJ whole genome shotgun (WGS) entry which is preliminary data.</text>
</comment>
<dbReference type="PANTHER" id="PTHR30204:SF0">
    <property type="entry name" value="REDOX-SENSITIVE TRANSCRIPTIONAL ACTIVATOR SOXR"/>
    <property type="match status" value="1"/>
</dbReference>
<dbReference type="GO" id="GO:0006979">
    <property type="term" value="P:response to oxidative stress"/>
    <property type="evidence" value="ECO:0007669"/>
    <property type="project" value="InterPro"/>
</dbReference>
<evidence type="ECO:0000256" key="2">
    <source>
        <dbReference type="ARBA" id="ARBA00022723"/>
    </source>
</evidence>
<dbReference type="InterPro" id="IPR000551">
    <property type="entry name" value="MerR-type_HTH_dom"/>
</dbReference>
<dbReference type="Pfam" id="PF09278">
    <property type="entry name" value="MerR-DNA-bind"/>
    <property type="match status" value="1"/>
</dbReference>